<evidence type="ECO:0000256" key="2">
    <source>
        <dbReference type="ARBA" id="ARBA00022475"/>
    </source>
</evidence>
<dbReference type="OrthoDB" id="6058674at2"/>
<evidence type="ECO:0000256" key="3">
    <source>
        <dbReference type="ARBA" id="ARBA00022692"/>
    </source>
</evidence>
<reference evidence="7 8" key="1">
    <citation type="journal article" date="2015" name="Environ. Microbiol.">
        <title>Methane oxidation coupled to nitrate reduction under hypoxia by the Gammaproteobacterium Methylomonas denitrificans, sp. nov. type strain FJG1.</title>
        <authorList>
            <person name="Kits K.D."/>
            <person name="Klotz M.G."/>
            <person name="Stein L.Y."/>
        </authorList>
    </citation>
    <scope>NUCLEOTIDE SEQUENCE [LARGE SCALE GENOMIC DNA]</scope>
    <source>
        <strain evidence="7 8">FJG1</strain>
    </source>
</reference>
<dbReference type="Proteomes" id="UP000030512">
    <property type="component" value="Chromosome"/>
</dbReference>
<dbReference type="KEGG" id="mdn:JT25_019215"/>
<evidence type="ECO:0000256" key="1">
    <source>
        <dbReference type="ARBA" id="ARBA00004651"/>
    </source>
</evidence>
<evidence type="ECO:0000256" key="4">
    <source>
        <dbReference type="ARBA" id="ARBA00022989"/>
    </source>
</evidence>
<comment type="subcellular location">
    <subcellularLocation>
        <location evidence="1">Cell membrane</location>
        <topology evidence="1">Multi-pass membrane protein</topology>
    </subcellularLocation>
</comment>
<sequence length="121" mass="12968">MHIFFVAIISILLSVAAQFLLKAGMSSIEIKQAFAQPLTLRLPWIVLTNAFIFGGFTLYGLGAVVWLKVLSTWDVSKAYPLVGLGFGLTVLVGIGMGESVTALRVLGVLLICEGVWLVANT</sequence>
<evidence type="ECO:0000256" key="5">
    <source>
        <dbReference type="ARBA" id="ARBA00023136"/>
    </source>
</evidence>
<protein>
    <recommendedName>
        <fullName evidence="9">Small multi-drug resistant family protein</fullName>
    </recommendedName>
</protein>
<dbReference type="Gene3D" id="1.10.3730.20">
    <property type="match status" value="1"/>
</dbReference>
<dbReference type="InterPro" id="IPR037185">
    <property type="entry name" value="EmrE-like"/>
</dbReference>
<evidence type="ECO:0000256" key="6">
    <source>
        <dbReference type="SAM" id="Phobius"/>
    </source>
</evidence>
<evidence type="ECO:0008006" key="9">
    <source>
        <dbReference type="Google" id="ProtNLM"/>
    </source>
</evidence>
<dbReference type="PANTHER" id="PTHR30561">
    <property type="entry name" value="SMR FAMILY PROTON-DEPENDENT DRUG EFFLUX TRANSPORTER SUGE"/>
    <property type="match status" value="1"/>
</dbReference>
<name>A0A126T922_9GAMM</name>
<evidence type="ECO:0000313" key="8">
    <source>
        <dbReference type="Proteomes" id="UP000030512"/>
    </source>
</evidence>
<dbReference type="AlphaFoldDB" id="A0A126T922"/>
<organism evidence="7 8">
    <name type="scientific">Methylomonas denitrificans</name>
    <dbReference type="NCBI Taxonomy" id="1538553"/>
    <lineage>
        <taxon>Bacteria</taxon>
        <taxon>Pseudomonadati</taxon>
        <taxon>Pseudomonadota</taxon>
        <taxon>Gammaproteobacteria</taxon>
        <taxon>Methylococcales</taxon>
        <taxon>Methylococcaceae</taxon>
        <taxon>Methylomonas</taxon>
    </lineage>
</organism>
<dbReference type="STRING" id="1538553.JT25_019215"/>
<feature type="transmembrane region" description="Helical" evidence="6">
    <location>
        <begin position="78"/>
        <end position="96"/>
    </location>
</feature>
<proteinExistence type="predicted"/>
<keyword evidence="3 6" id="KW-0812">Transmembrane</keyword>
<dbReference type="RefSeq" id="WP_062329431.1">
    <property type="nucleotide sequence ID" value="NZ_CP014476.1"/>
</dbReference>
<dbReference type="InterPro" id="IPR000390">
    <property type="entry name" value="Small_drug/metabolite_transptr"/>
</dbReference>
<keyword evidence="2" id="KW-1003">Cell membrane</keyword>
<dbReference type="EMBL" id="CP014476">
    <property type="protein sequence ID" value="AMK78593.1"/>
    <property type="molecule type" value="Genomic_DNA"/>
</dbReference>
<keyword evidence="8" id="KW-1185">Reference proteome</keyword>
<dbReference type="GO" id="GO:0005886">
    <property type="term" value="C:plasma membrane"/>
    <property type="evidence" value="ECO:0007669"/>
    <property type="project" value="UniProtKB-SubCell"/>
</dbReference>
<evidence type="ECO:0000313" key="7">
    <source>
        <dbReference type="EMBL" id="AMK78593.1"/>
    </source>
</evidence>
<gene>
    <name evidence="7" type="ORF">JT25_019215</name>
</gene>
<feature type="transmembrane region" description="Helical" evidence="6">
    <location>
        <begin position="45"/>
        <end position="66"/>
    </location>
</feature>
<accession>A0A126T922</accession>
<keyword evidence="5 6" id="KW-0472">Membrane</keyword>
<keyword evidence="4 6" id="KW-1133">Transmembrane helix</keyword>
<dbReference type="SUPFAM" id="SSF103481">
    <property type="entry name" value="Multidrug resistance efflux transporter EmrE"/>
    <property type="match status" value="1"/>
</dbReference>
<dbReference type="GO" id="GO:0022857">
    <property type="term" value="F:transmembrane transporter activity"/>
    <property type="evidence" value="ECO:0007669"/>
    <property type="project" value="InterPro"/>
</dbReference>
<dbReference type="PANTHER" id="PTHR30561:SF9">
    <property type="entry name" value="4-AMINO-4-DEOXY-L-ARABINOSE-PHOSPHOUNDECAPRENOL FLIPPASE SUBUNIT ARNF-RELATED"/>
    <property type="match status" value="1"/>
</dbReference>
<feature type="transmembrane region" description="Helical" evidence="6">
    <location>
        <begin position="102"/>
        <end position="119"/>
    </location>
</feature>